<evidence type="ECO:0000313" key="2">
    <source>
        <dbReference type="EMBL" id="NYJ04610.1"/>
    </source>
</evidence>
<reference evidence="2 3" key="1">
    <citation type="submission" date="2020-07" db="EMBL/GenBank/DDBJ databases">
        <title>Sequencing the genomes of 1000 actinobacteria strains.</title>
        <authorList>
            <person name="Klenk H.-P."/>
        </authorList>
    </citation>
    <scope>NUCLEOTIDE SEQUENCE [LARGE SCALE GENOMIC DNA]</scope>
    <source>
        <strain evidence="2 3">DSM 104001</strain>
    </source>
</reference>
<organism evidence="2 3">
    <name type="scientific">Petropleomorpha daqingensis</name>
    <dbReference type="NCBI Taxonomy" id="2026353"/>
    <lineage>
        <taxon>Bacteria</taxon>
        <taxon>Bacillati</taxon>
        <taxon>Actinomycetota</taxon>
        <taxon>Actinomycetes</taxon>
        <taxon>Geodermatophilales</taxon>
        <taxon>Geodermatophilaceae</taxon>
        <taxon>Petropleomorpha</taxon>
    </lineage>
</organism>
<accession>A0A853C9H4</accession>
<feature type="compositionally biased region" description="Pro residues" evidence="1">
    <location>
        <begin position="266"/>
        <end position="277"/>
    </location>
</feature>
<dbReference type="RefSeq" id="WP_366488734.1">
    <property type="nucleotide sequence ID" value="NZ_JACBZT010000001.1"/>
</dbReference>
<comment type="caution">
    <text evidence="2">The sequence shown here is derived from an EMBL/GenBank/DDBJ whole genome shotgun (WGS) entry which is preliminary data.</text>
</comment>
<name>A0A853C9H4_9ACTN</name>
<evidence type="ECO:0000313" key="3">
    <source>
        <dbReference type="Proteomes" id="UP000541969"/>
    </source>
</evidence>
<dbReference type="AlphaFoldDB" id="A0A853C9H4"/>
<evidence type="ECO:0000256" key="1">
    <source>
        <dbReference type="SAM" id="MobiDB-lite"/>
    </source>
</evidence>
<dbReference type="Proteomes" id="UP000541969">
    <property type="component" value="Unassembled WGS sequence"/>
</dbReference>
<proteinExistence type="predicted"/>
<gene>
    <name evidence="2" type="ORF">GGQ55_000888</name>
</gene>
<protein>
    <submittedName>
        <fullName evidence="2">Uncharacterized protein</fullName>
    </submittedName>
</protein>
<sequence length="277" mass="28824">MGARVVRGRERVVREIRAAAPLMARLRAPIPARGPWLTAVLTASAVARPVAVVVEPHPLDAPVGLALLDLRSRGVVVEATLLGGAPAALAPTGRPPARLLAADPDAAAQLAAGVLDLLDGLRRPWTLRFAGLPLGCPTTPALAAGTPTAAFGSARSEQLVDALDELGPVSRTTDPRALDRALPALLAAEPERRARTFLRTAARVHAAIGQLELAVVGSPERPRAALLTLLEGGDRWPWWGTAPDGGLRRAMGSPLVSLTATGGPRPRLPWTPWPAAA</sequence>
<feature type="region of interest" description="Disordered" evidence="1">
    <location>
        <begin position="258"/>
        <end position="277"/>
    </location>
</feature>
<dbReference type="EMBL" id="JACBZT010000001">
    <property type="protein sequence ID" value="NYJ04610.1"/>
    <property type="molecule type" value="Genomic_DNA"/>
</dbReference>
<keyword evidence="3" id="KW-1185">Reference proteome</keyword>